<feature type="domain" description="ParB/Spo0J HTH" evidence="1">
    <location>
        <begin position="106"/>
        <end position="193"/>
    </location>
</feature>
<dbReference type="KEGG" id="uli:ETAA1_17540"/>
<dbReference type="Gene3D" id="1.10.10.2830">
    <property type="match status" value="1"/>
</dbReference>
<dbReference type="Pfam" id="PF17762">
    <property type="entry name" value="HTH_ParB"/>
    <property type="match status" value="1"/>
</dbReference>
<dbReference type="SUPFAM" id="SSF109709">
    <property type="entry name" value="KorB DNA-binding domain-like"/>
    <property type="match status" value="1"/>
</dbReference>
<dbReference type="OrthoDB" id="9180330at2"/>
<proteinExistence type="predicted"/>
<sequence length="305" mass="33553">MDWEHGVVRPVAFDRLGQRYRRYRLADPLAEEAMAGSLRRWGQLSPVVACVRGDGLELLDGFKRLAAARQVAGSTSLSVRVVELDEPLAKAAILGLNRGQRAARELEEAWVVQGLVRDDGLTQVEAAHLLGQHKSWVCRRLALLERLSEAVVEDLRLGLLGPALARQLVRLPAGNQEAVLALTRRASLTAQEVGGVIDLLHGASPEQAAFVLAKPREALRQVNGVPTALRDPRLSRAGNWLVKHLTQAADVLTRLEQWLVSPGERELADRDRRIVEPVLLHLGDQASRVAERVLGPAVLREGRRP</sequence>
<gene>
    <name evidence="2" type="ORF">ETAA1_17540</name>
</gene>
<evidence type="ECO:0000259" key="1">
    <source>
        <dbReference type="Pfam" id="PF17762"/>
    </source>
</evidence>
<dbReference type="Proteomes" id="UP000319576">
    <property type="component" value="Chromosome"/>
</dbReference>
<protein>
    <recommendedName>
        <fullName evidence="1">ParB/Spo0J HTH domain-containing protein</fullName>
    </recommendedName>
</protein>
<keyword evidence="3" id="KW-1185">Reference proteome</keyword>
<dbReference type="AlphaFoldDB" id="A0A517XQP7"/>
<dbReference type="PANTHER" id="PTHR33375:SF1">
    <property type="entry name" value="CHROMOSOME-PARTITIONING PROTEIN PARB-RELATED"/>
    <property type="match status" value="1"/>
</dbReference>
<organism evidence="2 3">
    <name type="scientific">Urbifossiella limnaea</name>
    <dbReference type="NCBI Taxonomy" id="2528023"/>
    <lineage>
        <taxon>Bacteria</taxon>
        <taxon>Pseudomonadati</taxon>
        <taxon>Planctomycetota</taxon>
        <taxon>Planctomycetia</taxon>
        <taxon>Gemmatales</taxon>
        <taxon>Gemmataceae</taxon>
        <taxon>Urbifossiella</taxon>
    </lineage>
</organism>
<evidence type="ECO:0000313" key="2">
    <source>
        <dbReference type="EMBL" id="QDU19816.1"/>
    </source>
</evidence>
<dbReference type="RefSeq" id="WP_145236361.1">
    <property type="nucleotide sequence ID" value="NZ_CP036273.1"/>
</dbReference>
<name>A0A517XQP7_9BACT</name>
<dbReference type="PANTHER" id="PTHR33375">
    <property type="entry name" value="CHROMOSOME-PARTITIONING PROTEIN PARB-RELATED"/>
    <property type="match status" value="1"/>
</dbReference>
<dbReference type="InterPro" id="IPR041468">
    <property type="entry name" value="HTH_ParB/Spo0J"/>
</dbReference>
<dbReference type="GO" id="GO:0005694">
    <property type="term" value="C:chromosome"/>
    <property type="evidence" value="ECO:0007669"/>
    <property type="project" value="TreeGrafter"/>
</dbReference>
<dbReference type="GO" id="GO:0007059">
    <property type="term" value="P:chromosome segregation"/>
    <property type="evidence" value="ECO:0007669"/>
    <property type="project" value="TreeGrafter"/>
</dbReference>
<dbReference type="SUPFAM" id="SSF110849">
    <property type="entry name" value="ParB/Sulfiredoxin"/>
    <property type="match status" value="1"/>
</dbReference>
<evidence type="ECO:0000313" key="3">
    <source>
        <dbReference type="Proteomes" id="UP000319576"/>
    </source>
</evidence>
<dbReference type="InterPro" id="IPR050336">
    <property type="entry name" value="Chromosome_partition/occlusion"/>
</dbReference>
<accession>A0A517XQP7</accession>
<dbReference type="EMBL" id="CP036273">
    <property type="protein sequence ID" value="QDU19816.1"/>
    <property type="molecule type" value="Genomic_DNA"/>
</dbReference>
<reference evidence="2 3" key="1">
    <citation type="submission" date="2019-02" db="EMBL/GenBank/DDBJ databases">
        <title>Deep-cultivation of Planctomycetes and their phenomic and genomic characterization uncovers novel biology.</title>
        <authorList>
            <person name="Wiegand S."/>
            <person name="Jogler M."/>
            <person name="Boedeker C."/>
            <person name="Pinto D."/>
            <person name="Vollmers J."/>
            <person name="Rivas-Marin E."/>
            <person name="Kohn T."/>
            <person name="Peeters S.H."/>
            <person name="Heuer A."/>
            <person name="Rast P."/>
            <person name="Oberbeckmann S."/>
            <person name="Bunk B."/>
            <person name="Jeske O."/>
            <person name="Meyerdierks A."/>
            <person name="Storesund J.E."/>
            <person name="Kallscheuer N."/>
            <person name="Luecker S."/>
            <person name="Lage O.M."/>
            <person name="Pohl T."/>
            <person name="Merkel B.J."/>
            <person name="Hornburger P."/>
            <person name="Mueller R.-W."/>
            <person name="Bruemmer F."/>
            <person name="Labrenz M."/>
            <person name="Spormann A.M."/>
            <person name="Op den Camp H."/>
            <person name="Overmann J."/>
            <person name="Amann R."/>
            <person name="Jetten M.S.M."/>
            <person name="Mascher T."/>
            <person name="Medema M.H."/>
            <person name="Devos D.P."/>
            <person name="Kaster A.-K."/>
            <person name="Ovreas L."/>
            <person name="Rohde M."/>
            <person name="Galperin M.Y."/>
            <person name="Jogler C."/>
        </authorList>
    </citation>
    <scope>NUCLEOTIDE SEQUENCE [LARGE SCALE GENOMIC DNA]</scope>
    <source>
        <strain evidence="2 3">ETA_A1</strain>
    </source>
</reference>
<dbReference type="InterPro" id="IPR036086">
    <property type="entry name" value="ParB/Sulfiredoxin_sf"/>
</dbReference>
<dbReference type="GO" id="GO:0045881">
    <property type="term" value="P:positive regulation of sporulation resulting in formation of a cellular spore"/>
    <property type="evidence" value="ECO:0007669"/>
    <property type="project" value="TreeGrafter"/>
</dbReference>